<dbReference type="OrthoDB" id="7046085at2759"/>
<dbReference type="Proteomes" id="UP001153636">
    <property type="component" value="Chromosome 3"/>
</dbReference>
<protein>
    <submittedName>
        <fullName evidence="1">Uncharacterized protein</fullName>
    </submittedName>
</protein>
<dbReference type="AlphaFoldDB" id="A0A9P0GA92"/>
<accession>A0A9P0GA92</accession>
<sequence>MVLKNAPMWKKKIYEEVNESDEIVDKEPMQNVNNIRDEDGDVHEDFEDLVESLRVILLVSEINKCTKTISTNMLTKVRVPSGYNFGFLYTPLNNCIDVVIVVHQFMMMF</sequence>
<name>A0A9P0GA92_9CUCU</name>
<organism evidence="1 2">
    <name type="scientific">Psylliodes chrysocephalus</name>
    <dbReference type="NCBI Taxonomy" id="3402493"/>
    <lineage>
        <taxon>Eukaryota</taxon>
        <taxon>Metazoa</taxon>
        <taxon>Ecdysozoa</taxon>
        <taxon>Arthropoda</taxon>
        <taxon>Hexapoda</taxon>
        <taxon>Insecta</taxon>
        <taxon>Pterygota</taxon>
        <taxon>Neoptera</taxon>
        <taxon>Endopterygota</taxon>
        <taxon>Coleoptera</taxon>
        <taxon>Polyphaga</taxon>
        <taxon>Cucujiformia</taxon>
        <taxon>Chrysomeloidea</taxon>
        <taxon>Chrysomelidae</taxon>
        <taxon>Galerucinae</taxon>
        <taxon>Alticini</taxon>
        <taxon>Psylliodes</taxon>
    </lineage>
</organism>
<evidence type="ECO:0000313" key="1">
    <source>
        <dbReference type="EMBL" id="CAH1108049.1"/>
    </source>
</evidence>
<gene>
    <name evidence="1" type="ORF">PSYICH_LOCUS9390</name>
</gene>
<evidence type="ECO:0000313" key="2">
    <source>
        <dbReference type="Proteomes" id="UP001153636"/>
    </source>
</evidence>
<proteinExistence type="predicted"/>
<dbReference type="EMBL" id="OV651815">
    <property type="protein sequence ID" value="CAH1108049.1"/>
    <property type="molecule type" value="Genomic_DNA"/>
</dbReference>
<reference evidence="1" key="1">
    <citation type="submission" date="2022-01" db="EMBL/GenBank/DDBJ databases">
        <authorList>
            <person name="King R."/>
        </authorList>
    </citation>
    <scope>NUCLEOTIDE SEQUENCE</scope>
</reference>
<keyword evidence="2" id="KW-1185">Reference proteome</keyword>